<dbReference type="Pfam" id="PF03750">
    <property type="entry name" value="Csm2_III-A"/>
    <property type="match status" value="1"/>
</dbReference>
<name>A0A4U3KW43_9BACT</name>
<evidence type="ECO:0000313" key="8">
    <source>
        <dbReference type="EMBL" id="TKK65854.1"/>
    </source>
</evidence>
<dbReference type="EMBL" id="SZQL01000018">
    <property type="protein sequence ID" value="TKK65854.1"/>
    <property type="molecule type" value="Genomic_DNA"/>
</dbReference>
<dbReference type="GO" id="GO:0051607">
    <property type="term" value="P:defense response to virus"/>
    <property type="evidence" value="ECO:0007669"/>
    <property type="project" value="UniProtKB-KW"/>
</dbReference>
<keyword evidence="9" id="KW-1185">Reference proteome</keyword>
<comment type="function">
    <text evidence="1">This subunit may be involved in monitoring complementarity of crRNA and target RNA.</text>
</comment>
<evidence type="ECO:0000256" key="7">
    <source>
        <dbReference type="SAM" id="MobiDB-lite"/>
    </source>
</evidence>
<proteinExistence type="inferred from homology"/>
<dbReference type="AlphaFoldDB" id="A0A4U3KW43"/>
<dbReference type="GO" id="GO:0003723">
    <property type="term" value="F:RNA binding"/>
    <property type="evidence" value="ECO:0007669"/>
    <property type="project" value="UniProtKB-KW"/>
</dbReference>
<evidence type="ECO:0000256" key="4">
    <source>
        <dbReference type="ARBA" id="ARBA00022884"/>
    </source>
</evidence>
<evidence type="ECO:0000256" key="2">
    <source>
        <dbReference type="ARBA" id="ARBA00006896"/>
    </source>
</evidence>
<reference evidence="8 9" key="1">
    <citation type="submission" date="2019-05" db="EMBL/GenBank/DDBJ databases">
        <title>Panacibacter sp. strain 17mud1-8 Genome sequencing and assembly.</title>
        <authorList>
            <person name="Chhetri G."/>
        </authorList>
    </citation>
    <scope>NUCLEOTIDE SEQUENCE [LARGE SCALE GENOMIC DNA]</scope>
    <source>
        <strain evidence="8 9">17mud1-8</strain>
    </source>
</reference>
<dbReference type="RefSeq" id="WP_137263405.1">
    <property type="nucleotide sequence ID" value="NZ_SZQL01000018.1"/>
</dbReference>
<dbReference type="OrthoDB" id="964629at2"/>
<keyword evidence="4" id="KW-0694">RNA-binding</keyword>
<dbReference type="NCBIfam" id="TIGR01870">
    <property type="entry name" value="cas_TM1810_Csm2"/>
    <property type="match status" value="1"/>
</dbReference>
<accession>A0A4U3KW43</accession>
<comment type="similarity">
    <text evidence="2">Belongs to the CRISPR-associated Csm2 family.</text>
</comment>
<keyword evidence="5" id="KW-0051">Antiviral defense</keyword>
<comment type="caution">
    <text evidence="8">The sequence shown here is derived from an EMBL/GenBank/DDBJ whole genome shotgun (WGS) entry which is preliminary data.</text>
</comment>
<evidence type="ECO:0000256" key="1">
    <source>
        <dbReference type="ARBA" id="ARBA00003640"/>
    </source>
</evidence>
<dbReference type="InterPro" id="IPR010149">
    <property type="entry name" value="CRISPR-assoc_prot_Csm2_III-A"/>
</dbReference>
<evidence type="ECO:0000313" key="9">
    <source>
        <dbReference type="Proteomes" id="UP000305848"/>
    </source>
</evidence>
<organism evidence="8 9">
    <name type="scientific">Ilyomonas limi</name>
    <dbReference type="NCBI Taxonomy" id="2575867"/>
    <lineage>
        <taxon>Bacteria</taxon>
        <taxon>Pseudomonadati</taxon>
        <taxon>Bacteroidota</taxon>
        <taxon>Chitinophagia</taxon>
        <taxon>Chitinophagales</taxon>
        <taxon>Chitinophagaceae</taxon>
        <taxon>Ilyomonas</taxon>
    </lineage>
</organism>
<feature type="compositionally biased region" description="Polar residues" evidence="7">
    <location>
        <begin position="1"/>
        <end position="23"/>
    </location>
</feature>
<dbReference type="Proteomes" id="UP000305848">
    <property type="component" value="Unassembled WGS sequence"/>
</dbReference>
<gene>
    <name evidence="8" type="primary">csm2</name>
    <name evidence="8" type="ORF">FC093_19070</name>
</gene>
<protein>
    <recommendedName>
        <fullName evidence="3">CRISPR system Cms protein Csm2</fullName>
    </recommendedName>
    <alternativeName>
        <fullName evidence="6">CRISPR type III A-associated protein Csm2</fullName>
    </alternativeName>
</protein>
<evidence type="ECO:0000256" key="3">
    <source>
        <dbReference type="ARBA" id="ARBA00016118"/>
    </source>
</evidence>
<evidence type="ECO:0000256" key="6">
    <source>
        <dbReference type="ARBA" id="ARBA00031723"/>
    </source>
</evidence>
<feature type="region of interest" description="Disordered" evidence="7">
    <location>
        <begin position="1"/>
        <end position="29"/>
    </location>
</feature>
<sequence length="171" mass="19599">MPDYNQNYSRQSGGYQGSNTRGNDSGFRKEKATFDFNPWNEKIKTWVRNEIDKETISFADEFGGFIAGKAPNNKNEALTTSQIRIAFGELRKIQMNGFNEEKTSFLMLKAKLAYAVKRHDKIGLTEFYNLFSKAYNEVDTKNVEAGTKQFDNLLQIIEAVLAYHKYHGGKE</sequence>
<evidence type="ECO:0000256" key="5">
    <source>
        <dbReference type="ARBA" id="ARBA00023118"/>
    </source>
</evidence>